<evidence type="ECO:0000313" key="5">
    <source>
        <dbReference type="Proteomes" id="UP001595533"/>
    </source>
</evidence>
<name>A0ABV7J8A0_9GAMM</name>
<protein>
    <submittedName>
        <fullName evidence="4">Flavodoxin family protein</fullName>
    </submittedName>
</protein>
<keyword evidence="5" id="KW-1185">Reference proteome</keyword>
<dbReference type="InterPro" id="IPR005025">
    <property type="entry name" value="FMN_Rdtase-like_dom"/>
</dbReference>
<dbReference type="Pfam" id="PF03358">
    <property type="entry name" value="FMN_red"/>
    <property type="match status" value="1"/>
</dbReference>
<sequence length="168" mass="19113">MKGLIIMGSSRSDGDTAAAVRSLVKLTGFHVLDLATLEFSDYDYQSRNLEDDFLPTIRRVVSGYDQWVMATPVYWYTMSALMKRFFDRISDCLRIEKDTGRQFRGMRLAALSVSNDRQPPGFDLPFKLSADYLGMQYLGDQHVILGMDEQLPIAEQLMPLVNTLKTVD</sequence>
<evidence type="ECO:0000313" key="4">
    <source>
        <dbReference type="EMBL" id="MFC3192911.1"/>
    </source>
</evidence>
<comment type="caution">
    <text evidence="4">The sequence shown here is derived from an EMBL/GenBank/DDBJ whole genome shotgun (WGS) entry which is preliminary data.</text>
</comment>
<reference evidence="5" key="1">
    <citation type="journal article" date="2019" name="Int. J. Syst. Evol. Microbiol.">
        <title>The Global Catalogue of Microorganisms (GCM) 10K type strain sequencing project: providing services to taxonomists for standard genome sequencing and annotation.</title>
        <authorList>
            <consortium name="The Broad Institute Genomics Platform"/>
            <consortium name="The Broad Institute Genome Sequencing Center for Infectious Disease"/>
            <person name="Wu L."/>
            <person name="Ma J."/>
        </authorList>
    </citation>
    <scope>NUCLEOTIDE SEQUENCE [LARGE SCALE GENOMIC DNA]</scope>
    <source>
        <strain evidence="5">KCTC 42953</strain>
    </source>
</reference>
<dbReference type="RefSeq" id="WP_077409577.1">
    <property type="nucleotide sequence ID" value="NZ_JBHRTS010000001.1"/>
</dbReference>
<organism evidence="4 5">
    <name type="scientific">Marinicella sediminis</name>
    <dbReference type="NCBI Taxonomy" id="1792834"/>
    <lineage>
        <taxon>Bacteria</taxon>
        <taxon>Pseudomonadati</taxon>
        <taxon>Pseudomonadota</taxon>
        <taxon>Gammaproteobacteria</taxon>
        <taxon>Lysobacterales</taxon>
        <taxon>Marinicellaceae</taxon>
        <taxon>Marinicella</taxon>
    </lineage>
</organism>
<dbReference type="InterPro" id="IPR029039">
    <property type="entry name" value="Flavoprotein-like_sf"/>
</dbReference>
<evidence type="ECO:0000259" key="3">
    <source>
        <dbReference type="Pfam" id="PF03358"/>
    </source>
</evidence>
<dbReference type="PANTHER" id="PTHR43278">
    <property type="entry name" value="NAD(P)H-DEPENDENT FMN-CONTAINING OXIDOREDUCTASE YWQN-RELATED"/>
    <property type="match status" value="1"/>
</dbReference>
<keyword evidence="2" id="KW-0288">FMN</keyword>
<accession>A0ABV7J8A0</accession>
<dbReference type="Proteomes" id="UP001595533">
    <property type="component" value="Unassembled WGS sequence"/>
</dbReference>
<dbReference type="PANTHER" id="PTHR43278:SF4">
    <property type="entry name" value="NAD(P)H-DEPENDENT FMN-CONTAINING OXIDOREDUCTASE YWQN-RELATED"/>
    <property type="match status" value="1"/>
</dbReference>
<dbReference type="InterPro" id="IPR051796">
    <property type="entry name" value="ISF_SsuE-like"/>
</dbReference>
<keyword evidence="1" id="KW-0285">Flavoprotein</keyword>
<feature type="domain" description="NADPH-dependent FMN reductase-like" evidence="3">
    <location>
        <begin position="1"/>
        <end position="148"/>
    </location>
</feature>
<evidence type="ECO:0000256" key="2">
    <source>
        <dbReference type="ARBA" id="ARBA00022643"/>
    </source>
</evidence>
<evidence type="ECO:0000256" key="1">
    <source>
        <dbReference type="ARBA" id="ARBA00022630"/>
    </source>
</evidence>
<dbReference type="EMBL" id="JBHRTS010000001">
    <property type="protein sequence ID" value="MFC3192911.1"/>
    <property type="molecule type" value="Genomic_DNA"/>
</dbReference>
<dbReference type="SUPFAM" id="SSF52218">
    <property type="entry name" value="Flavoproteins"/>
    <property type="match status" value="1"/>
</dbReference>
<dbReference type="Gene3D" id="3.40.50.360">
    <property type="match status" value="1"/>
</dbReference>
<gene>
    <name evidence="4" type="ORF">ACFODZ_01530</name>
</gene>
<proteinExistence type="predicted"/>